<keyword evidence="3" id="KW-1185">Reference proteome</keyword>
<organism evidence="2 3">
    <name type="scientific">Flavobacterium silvaticum</name>
    <dbReference type="NCBI Taxonomy" id="1852020"/>
    <lineage>
        <taxon>Bacteria</taxon>
        <taxon>Pseudomonadati</taxon>
        <taxon>Bacteroidota</taxon>
        <taxon>Flavobacteriia</taxon>
        <taxon>Flavobacteriales</taxon>
        <taxon>Flavobacteriaceae</taxon>
        <taxon>Flavobacterium</taxon>
    </lineage>
</organism>
<comment type="caution">
    <text evidence="2">The sequence shown here is derived from an EMBL/GenBank/DDBJ whole genome shotgun (WGS) entry which is preliminary data.</text>
</comment>
<dbReference type="RefSeq" id="WP_169526957.1">
    <property type="nucleotide sequence ID" value="NZ_JAAMPU010000103.1"/>
</dbReference>
<evidence type="ECO:0000256" key="1">
    <source>
        <dbReference type="SAM" id="Phobius"/>
    </source>
</evidence>
<dbReference type="EMBL" id="JAAMPU010000103">
    <property type="protein sequence ID" value="NMH27884.1"/>
    <property type="molecule type" value="Genomic_DNA"/>
</dbReference>
<proteinExistence type="predicted"/>
<dbReference type="AlphaFoldDB" id="A0A972JFE9"/>
<keyword evidence="1" id="KW-0472">Membrane</keyword>
<accession>A0A972JFE9</accession>
<keyword evidence="1" id="KW-0812">Transmembrane</keyword>
<reference evidence="2" key="1">
    <citation type="submission" date="2020-02" db="EMBL/GenBank/DDBJ databases">
        <title>Flavobacterium sp. genome.</title>
        <authorList>
            <person name="Jung H.S."/>
            <person name="Baek J.H."/>
            <person name="Jeon C.O."/>
        </authorList>
    </citation>
    <scope>NUCLEOTIDE SEQUENCE</scope>
    <source>
        <strain evidence="2">SE-s28</strain>
    </source>
</reference>
<evidence type="ECO:0000313" key="2">
    <source>
        <dbReference type="EMBL" id="NMH27884.1"/>
    </source>
</evidence>
<sequence length="170" mass="20166">MLESKFTNKIYFLFIPLVLFPINTFVLIWAATQNPDGLDWLLILMAIGMWLPLFLAYQVIKNQIAQISIGNGHIRRKTFFANEEDFRIAEFQCFRTIKIRTKHGLFEHLHIIRNGKRIITISESMHANYSQLKQEIAKHLEYGGEIKFSLFKEIREFFRKEEPQSSLRMK</sequence>
<keyword evidence="1" id="KW-1133">Transmembrane helix</keyword>
<feature type="transmembrane region" description="Helical" evidence="1">
    <location>
        <begin position="37"/>
        <end position="57"/>
    </location>
</feature>
<protein>
    <submittedName>
        <fullName evidence="2">Uncharacterized protein</fullName>
    </submittedName>
</protein>
<gene>
    <name evidence="2" type="ORF">G6047_07560</name>
</gene>
<dbReference type="Proteomes" id="UP000712080">
    <property type="component" value="Unassembled WGS sequence"/>
</dbReference>
<name>A0A972JFE9_9FLAO</name>
<feature type="transmembrane region" description="Helical" evidence="1">
    <location>
        <begin position="12"/>
        <end position="31"/>
    </location>
</feature>
<evidence type="ECO:0000313" key="3">
    <source>
        <dbReference type="Proteomes" id="UP000712080"/>
    </source>
</evidence>